<evidence type="ECO:0000313" key="2">
    <source>
        <dbReference type="EMBL" id="KKT69686.1"/>
    </source>
</evidence>
<comment type="caution">
    <text evidence="2">The sequence shown here is derived from an EMBL/GenBank/DDBJ whole genome shotgun (WGS) entry which is preliminary data.</text>
</comment>
<dbReference type="Proteomes" id="UP000034154">
    <property type="component" value="Unassembled WGS sequence"/>
</dbReference>
<keyword evidence="1" id="KW-0812">Transmembrane</keyword>
<feature type="transmembrane region" description="Helical" evidence="1">
    <location>
        <begin position="23"/>
        <end position="45"/>
    </location>
</feature>
<keyword evidence="1" id="KW-0472">Membrane</keyword>
<accession>A0A0G1JDK3</accession>
<sequence length="424" mass="47890">MSRLSIPLSTRLGTRQSTSSRRVLWLILFWLFVVIFSFGLSKLWFTRDTLTKYAPDDTVVTIHLTPSRLAWTKINEDFGQTPLITGRPLTTKDLSTFKTKELAIFISENNESSIAIRANDKDLPRDLLNSYGITLQKLKNDQWLLSSKLLPFSTENKNVWNFSSIWPKNLGFIVLNNFIGQIKLSSNGYEIKVPKIKSPTNYLPALPENTVAAVSLQKNQQLDLSGLFGEIGSLLDPLELVDSNDFNQKIEENGGLVLLASSNQEDNKTEFLIESEIDSLVLSQTLQTIAAFQNPKLTLMDMPDNSIVQEITVSPQEVEFQSQWINGLEAKVVETPTGNILALESENKNIITSNQDLLENFLNKKFEKNNPTCGSKKNLVFLKPEEIKNLLFEENFSFSKPNLLETALNFNEIAINNGKLFLCF</sequence>
<reference evidence="2 3" key="1">
    <citation type="journal article" date="2015" name="Nature">
        <title>rRNA introns, odd ribosomes, and small enigmatic genomes across a large radiation of phyla.</title>
        <authorList>
            <person name="Brown C.T."/>
            <person name="Hug L.A."/>
            <person name="Thomas B.C."/>
            <person name="Sharon I."/>
            <person name="Castelle C.J."/>
            <person name="Singh A."/>
            <person name="Wilkins M.J."/>
            <person name="Williams K.H."/>
            <person name="Banfield J.F."/>
        </authorList>
    </citation>
    <scope>NUCLEOTIDE SEQUENCE [LARGE SCALE GENOMIC DNA]</scope>
</reference>
<evidence type="ECO:0000313" key="3">
    <source>
        <dbReference type="Proteomes" id="UP000034154"/>
    </source>
</evidence>
<proteinExistence type="predicted"/>
<organism evidence="2 3">
    <name type="scientific">Candidatus Uhrbacteria bacterium GW2011_GWF2_44_350</name>
    <dbReference type="NCBI Taxonomy" id="1619000"/>
    <lineage>
        <taxon>Bacteria</taxon>
        <taxon>Candidatus Uhriibacteriota</taxon>
    </lineage>
</organism>
<protein>
    <submittedName>
        <fullName evidence="2">Uncharacterized protein</fullName>
    </submittedName>
</protein>
<evidence type="ECO:0000256" key="1">
    <source>
        <dbReference type="SAM" id="Phobius"/>
    </source>
</evidence>
<gene>
    <name evidence="2" type="ORF">UW63_C0049G0005</name>
</gene>
<dbReference type="EMBL" id="LCJB01000049">
    <property type="protein sequence ID" value="KKT69686.1"/>
    <property type="molecule type" value="Genomic_DNA"/>
</dbReference>
<dbReference type="AlphaFoldDB" id="A0A0G1JDK3"/>
<keyword evidence="1" id="KW-1133">Transmembrane helix</keyword>
<name>A0A0G1JDK3_9BACT</name>